<keyword evidence="2" id="KW-1185">Reference proteome</keyword>
<accession>A0AAN8WXS6</accession>
<organism evidence="1 2">
    <name type="scientific">Halocaridina rubra</name>
    <name type="common">Hawaiian red shrimp</name>
    <dbReference type="NCBI Taxonomy" id="373956"/>
    <lineage>
        <taxon>Eukaryota</taxon>
        <taxon>Metazoa</taxon>
        <taxon>Ecdysozoa</taxon>
        <taxon>Arthropoda</taxon>
        <taxon>Crustacea</taxon>
        <taxon>Multicrustacea</taxon>
        <taxon>Malacostraca</taxon>
        <taxon>Eumalacostraca</taxon>
        <taxon>Eucarida</taxon>
        <taxon>Decapoda</taxon>
        <taxon>Pleocyemata</taxon>
        <taxon>Caridea</taxon>
        <taxon>Atyoidea</taxon>
        <taxon>Atyidae</taxon>
        <taxon>Halocaridina</taxon>
    </lineage>
</organism>
<name>A0AAN8WXS6_HALRR</name>
<protein>
    <submittedName>
        <fullName evidence="1">Uncharacterized protein</fullName>
    </submittedName>
</protein>
<comment type="caution">
    <text evidence="1">The sequence shown here is derived from an EMBL/GenBank/DDBJ whole genome shotgun (WGS) entry which is preliminary data.</text>
</comment>
<evidence type="ECO:0000313" key="2">
    <source>
        <dbReference type="Proteomes" id="UP001381693"/>
    </source>
</evidence>
<sequence length="209" mass="23394">MRYINISMALPSRLEEHEEYQWADVHVNLSPDHATTDIHGHSKTRSTANQSMLTVTMDTTHYRLSLTPTSWLVAPGASLRRVSSGGHAQMTYDPLLPRPCLYLAHSLDAEGPAGTLSLCHRDGPRVLLMTGEELAEFIPHPSPLRFPQPPPPPFPPHGGSYIPEEASVNMPHIYKRGHPHQIFTHIVKRYPVRGVEDQECTGKFICINL</sequence>
<gene>
    <name evidence="1" type="ORF">SK128_001997</name>
</gene>
<dbReference type="AlphaFoldDB" id="A0AAN8WXS6"/>
<dbReference type="Proteomes" id="UP001381693">
    <property type="component" value="Unassembled WGS sequence"/>
</dbReference>
<reference evidence="1 2" key="1">
    <citation type="submission" date="2023-11" db="EMBL/GenBank/DDBJ databases">
        <title>Halocaridina rubra genome assembly.</title>
        <authorList>
            <person name="Smith C."/>
        </authorList>
    </citation>
    <scope>NUCLEOTIDE SEQUENCE [LARGE SCALE GENOMIC DNA]</scope>
    <source>
        <strain evidence="1">EP-1</strain>
        <tissue evidence="1">Whole</tissue>
    </source>
</reference>
<proteinExistence type="predicted"/>
<evidence type="ECO:0000313" key="1">
    <source>
        <dbReference type="EMBL" id="KAK7069239.1"/>
    </source>
</evidence>
<dbReference type="EMBL" id="JAXCGZ010016992">
    <property type="protein sequence ID" value="KAK7069239.1"/>
    <property type="molecule type" value="Genomic_DNA"/>
</dbReference>